<evidence type="ECO:0000313" key="3">
    <source>
        <dbReference type="Proteomes" id="UP001154282"/>
    </source>
</evidence>
<evidence type="ECO:0000256" key="1">
    <source>
        <dbReference type="SAM" id="MobiDB-lite"/>
    </source>
</evidence>
<feature type="region of interest" description="Disordered" evidence="1">
    <location>
        <begin position="150"/>
        <end position="171"/>
    </location>
</feature>
<dbReference type="PANTHER" id="PTHR31286:SF99">
    <property type="entry name" value="DUF4283 DOMAIN-CONTAINING PROTEIN"/>
    <property type="match status" value="1"/>
</dbReference>
<accession>A0AAV0HZ20</accession>
<dbReference type="EMBL" id="CAMGYJ010000003">
    <property type="protein sequence ID" value="CAI0390582.1"/>
    <property type="molecule type" value="Genomic_DNA"/>
</dbReference>
<protein>
    <recommendedName>
        <fullName evidence="4">DUF4283 domain-containing protein</fullName>
    </recommendedName>
</protein>
<feature type="compositionally biased region" description="Basic and acidic residues" evidence="1">
    <location>
        <begin position="158"/>
        <end position="171"/>
    </location>
</feature>
<proteinExistence type="predicted"/>
<dbReference type="InterPro" id="IPR040256">
    <property type="entry name" value="At4g02000-like"/>
</dbReference>
<comment type="caution">
    <text evidence="2">The sequence shown here is derived from an EMBL/GenBank/DDBJ whole genome shotgun (WGS) entry which is preliminary data.</text>
</comment>
<organism evidence="2 3">
    <name type="scientific">Linum tenue</name>
    <dbReference type="NCBI Taxonomy" id="586396"/>
    <lineage>
        <taxon>Eukaryota</taxon>
        <taxon>Viridiplantae</taxon>
        <taxon>Streptophyta</taxon>
        <taxon>Embryophyta</taxon>
        <taxon>Tracheophyta</taxon>
        <taxon>Spermatophyta</taxon>
        <taxon>Magnoliopsida</taxon>
        <taxon>eudicotyledons</taxon>
        <taxon>Gunneridae</taxon>
        <taxon>Pentapetalae</taxon>
        <taxon>rosids</taxon>
        <taxon>fabids</taxon>
        <taxon>Malpighiales</taxon>
        <taxon>Linaceae</taxon>
        <taxon>Linum</taxon>
    </lineage>
</organism>
<dbReference type="Proteomes" id="UP001154282">
    <property type="component" value="Unassembled WGS sequence"/>
</dbReference>
<gene>
    <name evidence="2" type="ORF">LITE_LOCUS6799</name>
</gene>
<dbReference type="AlphaFoldDB" id="A0AAV0HZ20"/>
<name>A0AAV0HZ20_9ROSI</name>
<keyword evidence="3" id="KW-1185">Reference proteome</keyword>
<evidence type="ECO:0008006" key="4">
    <source>
        <dbReference type="Google" id="ProtNLM"/>
    </source>
</evidence>
<dbReference type="PANTHER" id="PTHR31286">
    <property type="entry name" value="GLYCINE-RICH CELL WALL STRUCTURAL PROTEIN 1.8-LIKE"/>
    <property type="match status" value="1"/>
</dbReference>
<sequence length="226" mass="25932">MRCYKGFNPWKSTVKSTLVWVQLPDLPIEFINKEATMKIGAVIGKPVRVDRATEMGARGNYARVCVEVELTKPLLGRYKVEGIEYLVQDEGLDNICMDCGQYGSSNSNCSCQKLDEKDESKTVEMVPEAQEEDQPQAPSYGPWMMVKRKERRHVRRGKPNDDKGVNTKEPLHAREGPCRTLKIVDTRNLIMVRDKPTSPMTSRRRTSRTILSMELRGVRRRTRMVK</sequence>
<evidence type="ECO:0000313" key="2">
    <source>
        <dbReference type="EMBL" id="CAI0390582.1"/>
    </source>
</evidence>
<reference evidence="2" key="1">
    <citation type="submission" date="2022-08" db="EMBL/GenBank/DDBJ databases">
        <authorList>
            <person name="Gutierrez-Valencia J."/>
        </authorList>
    </citation>
    <scope>NUCLEOTIDE SEQUENCE</scope>
</reference>